<dbReference type="PANTHER" id="PTHR46910:SF25">
    <property type="entry name" value="ABC-TRANSPORTER-REGULATING TRANSCRIPTION FACTOR"/>
    <property type="match status" value="1"/>
</dbReference>
<dbReference type="CDD" id="cd12148">
    <property type="entry name" value="fungal_TF_MHR"/>
    <property type="match status" value="1"/>
</dbReference>
<dbReference type="PANTHER" id="PTHR46910">
    <property type="entry name" value="TRANSCRIPTION FACTOR PDR1"/>
    <property type="match status" value="1"/>
</dbReference>
<evidence type="ECO:0000313" key="4">
    <source>
        <dbReference type="Proteomes" id="UP000240883"/>
    </source>
</evidence>
<organism evidence="3 4">
    <name type="scientific">Corynespora cassiicola Philippines</name>
    <dbReference type="NCBI Taxonomy" id="1448308"/>
    <lineage>
        <taxon>Eukaryota</taxon>
        <taxon>Fungi</taxon>
        <taxon>Dikarya</taxon>
        <taxon>Ascomycota</taxon>
        <taxon>Pezizomycotina</taxon>
        <taxon>Dothideomycetes</taxon>
        <taxon>Pleosporomycetidae</taxon>
        <taxon>Pleosporales</taxon>
        <taxon>Corynesporascaceae</taxon>
        <taxon>Corynespora</taxon>
    </lineage>
</organism>
<dbReference type="GO" id="GO:0006351">
    <property type="term" value="P:DNA-templated transcription"/>
    <property type="evidence" value="ECO:0007669"/>
    <property type="project" value="InterPro"/>
</dbReference>
<dbReference type="GO" id="GO:0003700">
    <property type="term" value="F:DNA-binding transcription factor activity"/>
    <property type="evidence" value="ECO:0007669"/>
    <property type="project" value="InterPro"/>
</dbReference>
<name>A0A2T2PB28_CORCC</name>
<dbReference type="Pfam" id="PF04082">
    <property type="entry name" value="Fungal_trans"/>
    <property type="match status" value="1"/>
</dbReference>
<dbReference type="GO" id="GO:0003677">
    <property type="term" value="F:DNA binding"/>
    <property type="evidence" value="ECO:0007669"/>
    <property type="project" value="InterPro"/>
</dbReference>
<evidence type="ECO:0000256" key="1">
    <source>
        <dbReference type="ARBA" id="ARBA00023242"/>
    </source>
</evidence>
<dbReference type="GO" id="GO:0008270">
    <property type="term" value="F:zinc ion binding"/>
    <property type="evidence" value="ECO:0007669"/>
    <property type="project" value="InterPro"/>
</dbReference>
<keyword evidence="1" id="KW-0539">Nucleus</keyword>
<dbReference type="InterPro" id="IPR007219">
    <property type="entry name" value="XnlR_reg_dom"/>
</dbReference>
<sequence>MRTTTDKGPFYGRVFVRLPAQPLLEDLLQPAIEKLQLHGPLLSRDEFLKLVSDQYAAGADCMANPSRWVIINCFMPLALHHRVARGALPGLSTTAWSFFKNAFSIYPELLIHGNDPSACEALLAMAMFLLGTAEARTTSQVTAAVARMVHSLGLHQLRYYRNLEDSEAERCRNIFWMAYIMNEDMTQKYGLPSPFGNEAPALQLPSEKISGEMIPGYLRKLAELAVLQSRVSRVSITQKTLKEVGDSILDQGTVTFGDLKSWKKELPWNMQESAGGSEKELSMPVALLHFRYHSCVTKLHMRVAHILVTNDTSSTADGSGMSDHTQLTYKLAKGLAASAARNTISVVRQLSLEPYCQVWYMMCYPVSAVFLLLSTILEDPSASQAKSDAETIGQFVGYLERLVAAKSDVWKLLDGCSRIHKIAECAVDLHQRGRIPFSPEEASSEDETREKLEAIRAKLSPVTDWLYLAQGLLSNLDALRIDAEDTLSDICGMESPDGLYGAFTPEFIKSYSTNFLFAH</sequence>
<feature type="domain" description="Xylanolytic transcriptional activator regulatory" evidence="2">
    <location>
        <begin position="95"/>
        <end position="182"/>
    </location>
</feature>
<keyword evidence="4" id="KW-1185">Reference proteome</keyword>
<dbReference type="EMBL" id="KZ678128">
    <property type="protein sequence ID" value="PSN74850.1"/>
    <property type="molecule type" value="Genomic_DNA"/>
</dbReference>
<dbReference type="Proteomes" id="UP000240883">
    <property type="component" value="Unassembled WGS sequence"/>
</dbReference>
<dbReference type="STRING" id="1448308.A0A2T2PB28"/>
<dbReference type="AlphaFoldDB" id="A0A2T2PB28"/>
<protein>
    <submittedName>
        <fullName evidence="3">Fungal-specific transcription factor domain-containing protein</fullName>
    </submittedName>
</protein>
<evidence type="ECO:0000313" key="3">
    <source>
        <dbReference type="EMBL" id="PSN74850.1"/>
    </source>
</evidence>
<accession>A0A2T2PB28</accession>
<evidence type="ECO:0000259" key="2">
    <source>
        <dbReference type="Pfam" id="PF04082"/>
    </source>
</evidence>
<reference evidence="3 4" key="1">
    <citation type="journal article" date="2018" name="Front. Microbiol.">
        <title>Genome-Wide Analysis of Corynespora cassiicola Leaf Fall Disease Putative Effectors.</title>
        <authorList>
            <person name="Lopez D."/>
            <person name="Ribeiro S."/>
            <person name="Label P."/>
            <person name="Fumanal B."/>
            <person name="Venisse J.S."/>
            <person name="Kohler A."/>
            <person name="de Oliveira R.R."/>
            <person name="Labutti K."/>
            <person name="Lipzen A."/>
            <person name="Lail K."/>
            <person name="Bauer D."/>
            <person name="Ohm R.A."/>
            <person name="Barry K.W."/>
            <person name="Spatafora J."/>
            <person name="Grigoriev I.V."/>
            <person name="Martin F.M."/>
            <person name="Pujade-Renaud V."/>
        </authorList>
    </citation>
    <scope>NUCLEOTIDE SEQUENCE [LARGE SCALE GENOMIC DNA]</scope>
    <source>
        <strain evidence="3 4">Philippines</strain>
    </source>
</reference>
<dbReference type="OrthoDB" id="3266505at2759"/>
<gene>
    <name evidence="3" type="ORF">BS50DRAFT_478883</name>
</gene>
<dbReference type="InterPro" id="IPR050987">
    <property type="entry name" value="AtrR-like"/>
</dbReference>
<proteinExistence type="predicted"/>